<gene>
    <name evidence="2" type="ORF">Vbra_23252</name>
</gene>
<name>A0A0G4GNY9_VITBC</name>
<proteinExistence type="predicted"/>
<dbReference type="InParanoid" id="A0A0G4GNY9"/>
<evidence type="ECO:0000256" key="1">
    <source>
        <dbReference type="SAM" id="MobiDB-lite"/>
    </source>
</evidence>
<protein>
    <submittedName>
        <fullName evidence="2">Uncharacterized protein</fullName>
    </submittedName>
</protein>
<feature type="region of interest" description="Disordered" evidence="1">
    <location>
        <begin position="58"/>
        <end position="96"/>
    </location>
</feature>
<dbReference type="AlphaFoldDB" id="A0A0G4GNY9"/>
<feature type="compositionally biased region" description="Low complexity" evidence="1">
    <location>
        <begin position="80"/>
        <end position="96"/>
    </location>
</feature>
<dbReference type="Proteomes" id="UP000041254">
    <property type="component" value="Unassembled WGS sequence"/>
</dbReference>
<sequence>MIKGKLAEDIRLKPSFRELLTMCRQRNDMLKQRPSVAQGSQAAGQLEEMMLCSAQKVTVSKTKGKKGHGKPPNSQQTIKRASATRRSPTRAPRVPRVVARVPARVVRLGKERCGRASRAAVLTASSPIA</sequence>
<keyword evidence="3" id="KW-1185">Reference proteome</keyword>
<organism evidence="2 3">
    <name type="scientific">Vitrella brassicaformis (strain CCMP3155)</name>
    <dbReference type="NCBI Taxonomy" id="1169540"/>
    <lineage>
        <taxon>Eukaryota</taxon>
        <taxon>Sar</taxon>
        <taxon>Alveolata</taxon>
        <taxon>Colpodellida</taxon>
        <taxon>Vitrellaceae</taxon>
        <taxon>Vitrella</taxon>
    </lineage>
</organism>
<reference evidence="2 3" key="1">
    <citation type="submission" date="2014-11" db="EMBL/GenBank/DDBJ databases">
        <authorList>
            <person name="Zhu J."/>
            <person name="Qi W."/>
            <person name="Song R."/>
        </authorList>
    </citation>
    <scope>NUCLEOTIDE SEQUENCE [LARGE SCALE GENOMIC DNA]</scope>
</reference>
<accession>A0A0G4GNY9</accession>
<evidence type="ECO:0000313" key="3">
    <source>
        <dbReference type="Proteomes" id="UP000041254"/>
    </source>
</evidence>
<evidence type="ECO:0000313" key="2">
    <source>
        <dbReference type="EMBL" id="CEM31995.1"/>
    </source>
</evidence>
<dbReference type="EMBL" id="CDMY01000740">
    <property type="protein sequence ID" value="CEM31995.1"/>
    <property type="molecule type" value="Genomic_DNA"/>
</dbReference>
<dbReference type="VEuPathDB" id="CryptoDB:Vbra_23252"/>